<dbReference type="Proteomes" id="UP001259340">
    <property type="component" value="Unassembled WGS sequence"/>
</dbReference>
<protein>
    <submittedName>
        <fullName evidence="4">SpoIIE family protein phosphatase</fullName>
    </submittedName>
</protein>
<dbReference type="GO" id="GO:0000160">
    <property type="term" value="P:phosphorelay signal transduction system"/>
    <property type="evidence" value="ECO:0007669"/>
    <property type="project" value="InterPro"/>
</dbReference>
<accession>A0AAW8NMG9</accession>
<name>A0AAW8NMG9_9GAMM</name>
<dbReference type="InterPro" id="IPR001932">
    <property type="entry name" value="PPM-type_phosphatase-like_dom"/>
</dbReference>
<dbReference type="PROSITE" id="PS50110">
    <property type="entry name" value="RESPONSE_REGULATORY"/>
    <property type="match status" value="1"/>
</dbReference>
<evidence type="ECO:0000259" key="3">
    <source>
        <dbReference type="PROSITE" id="PS50110"/>
    </source>
</evidence>
<keyword evidence="1" id="KW-0378">Hydrolase</keyword>
<dbReference type="InterPro" id="IPR036457">
    <property type="entry name" value="PPM-type-like_dom_sf"/>
</dbReference>
<dbReference type="InterPro" id="IPR001789">
    <property type="entry name" value="Sig_transdc_resp-reg_receiver"/>
</dbReference>
<comment type="caution">
    <text evidence="4">The sequence shown here is derived from an EMBL/GenBank/DDBJ whole genome shotgun (WGS) entry which is preliminary data.</text>
</comment>
<dbReference type="SUPFAM" id="SSF81606">
    <property type="entry name" value="PP2C-like"/>
    <property type="match status" value="1"/>
</dbReference>
<dbReference type="PANTHER" id="PTHR43156:SF2">
    <property type="entry name" value="STAGE II SPORULATION PROTEIN E"/>
    <property type="match status" value="1"/>
</dbReference>
<evidence type="ECO:0000313" key="7">
    <source>
        <dbReference type="Proteomes" id="UP001271263"/>
    </source>
</evidence>
<sequence length="416" mass="46683">MSLAQHKCTHSTQQHRILVVEDCDSERLLLTNLLRSLNHQVISCANPYDAINYLKHNHVEMVITDWMMPNISGVELCKTIKSSANPPYTILLTSKNQNDNIIEGLASGADDFIAKPFHSGVLQVRVLAGLRIIEMQQQLSLKNQALNLLLAKEQQYSKNLKQDLHIAAELQQALLPKNNLLSQGWRVNTRFKPAQDLAGDLFQCFEIDEQRIGFYLLDVSGHGTAASMLSFNLAHCLSPTHNAWQSGDICSLVNQINHQFEDPQQTGRFATLLLGIINTSTNQIELVNAGHPSPILVTEEAASLVSQLDTNNNSNQQLPIGIDHQYQYQSYSLDLPPASQLLLYSDGIYECRNSKYGYFGQQKLLKNINEARQLPAEQLLHFLTYSAELWQEKTAQDDISLMLISSASSAQHSRQH</sequence>
<feature type="modified residue" description="4-aspartylphosphate" evidence="2">
    <location>
        <position position="65"/>
    </location>
</feature>
<dbReference type="RefSeq" id="WP_310655007.1">
    <property type="nucleotide sequence ID" value="NZ_JAPMLA010000008.1"/>
</dbReference>
<dbReference type="InterPro" id="IPR052016">
    <property type="entry name" value="Bact_Sigma-Reg"/>
</dbReference>
<dbReference type="Proteomes" id="UP001271263">
    <property type="component" value="Unassembled WGS sequence"/>
</dbReference>
<dbReference type="SMART" id="SM00448">
    <property type="entry name" value="REC"/>
    <property type="match status" value="1"/>
</dbReference>
<gene>
    <name evidence="4" type="ORF">OS133_12260</name>
    <name evidence="5" type="ORF">OS134_00120</name>
</gene>
<reference evidence="5 7" key="1">
    <citation type="journal article" date="2022" name="bioRxiv">
        <title>Prophages regulate Shewanella fidelis 3313 motility and biofilm formation: implications for gut colonization dynamics in Ciona robusta.</title>
        <authorList>
            <person name="Natarajan O."/>
            <person name="Gibboney S.L."/>
            <person name="Young M.N."/>
            <person name="Lim S.J."/>
            <person name="Pluta N."/>
            <person name="Atkinson C.G."/>
            <person name="Leigh B.A."/>
            <person name="Liberti A."/>
            <person name="Kees E.D."/>
            <person name="Breitbart M."/>
            <person name="Gralnick J.A."/>
            <person name="Dishaw L.J."/>
        </authorList>
    </citation>
    <scope>NUCLEOTIDE SEQUENCE [LARGE SCALE GENOMIC DNA]</scope>
    <source>
        <strain evidence="5 7">JG4066</strain>
    </source>
</reference>
<dbReference type="InterPro" id="IPR011006">
    <property type="entry name" value="CheY-like_superfamily"/>
</dbReference>
<dbReference type="CDD" id="cd17574">
    <property type="entry name" value="REC_OmpR"/>
    <property type="match status" value="1"/>
</dbReference>
<dbReference type="SMART" id="SM00331">
    <property type="entry name" value="PP2C_SIG"/>
    <property type="match status" value="1"/>
</dbReference>
<dbReference type="Gene3D" id="3.60.40.10">
    <property type="entry name" value="PPM-type phosphatase domain"/>
    <property type="match status" value="1"/>
</dbReference>
<keyword evidence="2" id="KW-0597">Phosphoprotein</keyword>
<feature type="domain" description="Response regulatory" evidence="3">
    <location>
        <begin position="16"/>
        <end position="130"/>
    </location>
</feature>
<dbReference type="GO" id="GO:0016791">
    <property type="term" value="F:phosphatase activity"/>
    <property type="evidence" value="ECO:0007669"/>
    <property type="project" value="TreeGrafter"/>
</dbReference>
<evidence type="ECO:0000313" key="5">
    <source>
        <dbReference type="EMBL" id="MDW4822480.1"/>
    </source>
</evidence>
<evidence type="ECO:0000313" key="6">
    <source>
        <dbReference type="Proteomes" id="UP001259340"/>
    </source>
</evidence>
<dbReference type="EMBL" id="JAPMLD010000001">
    <property type="protein sequence ID" value="MDW4822480.1"/>
    <property type="molecule type" value="Genomic_DNA"/>
</dbReference>
<dbReference type="Gene3D" id="3.40.50.2300">
    <property type="match status" value="1"/>
</dbReference>
<dbReference type="PANTHER" id="PTHR43156">
    <property type="entry name" value="STAGE II SPORULATION PROTEIN E-RELATED"/>
    <property type="match status" value="1"/>
</dbReference>
<keyword evidence="7" id="KW-1185">Reference proteome</keyword>
<dbReference type="AlphaFoldDB" id="A0AAW8NMG9"/>
<dbReference type="EMBL" id="JAPMLE010000001">
    <property type="protein sequence ID" value="MDR8524398.1"/>
    <property type="molecule type" value="Genomic_DNA"/>
</dbReference>
<dbReference type="SUPFAM" id="SSF52172">
    <property type="entry name" value="CheY-like"/>
    <property type="match status" value="1"/>
</dbReference>
<dbReference type="Pfam" id="PF07228">
    <property type="entry name" value="SpoIIE"/>
    <property type="match status" value="1"/>
</dbReference>
<reference evidence="4" key="2">
    <citation type="submission" date="2022-11" db="EMBL/GenBank/DDBJ databases">
        <title>Prophages regulate Shewanella fidelis motility and biofilm formation: implications for gut colonization dynamics in Ciona robusta.</title>
        <authorList>
            <person name="Natarajan O."/>
            <person name="Gibboney S.L."/>
            <person name="Young M.N."/>
            <person name="Lim S.J."/>
            <person name="Pluta N."/>
            <person name="Atkinson C.G.F."/>
            <person name="Leigh B.A."/>
            <person name="Liberti A."/>
            <person name="Kees E."/>
            <person name="Breitbart M."/>
            <person name="Gralnick J."/>
            <person name="Dishaw L.J."/>
        </authorList>
    </citation>
    <scope>NUCLEOTIDE SEQUENCE</scope>
    <source>
        <strain evidence="4">3313</strain>
    </source>
</reference>
<evidence type="ECO:0000256" key="2">
    <source>
        <dbReference type="PROSITE-ProRule" id="PRU00169"/>
    </source>
</evidence>
<dbReference type="Pfam" id="PF00072">
    <property type="entry name" value="Response_reg"/>
    <property type="match status" value="1"/>
</dbReference>
<organism evidence="4 6">
    <name type="scientific">Shewanella fidelis</name>
    <dbReference type="NCBI Taxonomy" id="173509"/>
    <lineage>
        <taxon>Bacteria</taxon>
        <taxon>Pseudomonadati</taxon>
        <taxon>Pseudomonadota</taxon>
        <taxon>Gammaproteobacteria</taxon>
        <taxon>Alteromonadales</taxon>
        <taxon>Shewanellaceae</taxon>
        <taxon>Shewanella</taxon>
    </lineage>
</organism>
<evidence type="ECO:0000256" key="1">
    <source>
        <dbReference type="ARBA" id="ARBA00022801"/>
    </source>
</evidence>
<evidence type="ECO:0000313" key="4">
    <source>
        <dbReference type="EMBL" id="MDR8524398.1"/>
    </source>
</evidence>
<proteinExistence type="predicted"/>